<feature type="transmembrane region" description="Helical" evidence="2">
    <location>
        <begin position="18"/>
        <end position="39"/>
    </location>
</feature>
<feature type="non-terminal residue" evidence="3">
    <location>
        <position position="1"/>
    </location>
</feature>
<gene>
    <name evidence="3" type="ORF">METZ01_LOCUS140084</name>
</gene>
<dbReference type="EMBL" id="UINC01020876">
    <property type="protein sequence ID" value="SVA87230.1"/>
    <property type="molecule type" value="Genomic_DNA"/>
</dbReference>
<keyword evidence="2" id="KW-1133">Transmembrane helix</keyword>
<sequence>VKSPVKNSKNKNQSQRKLVTPVVICALLSAVAFNLWHLFPETTGGAIPWNDRVAHLLLIDSAVDAITHGNDITDPWHGSLSLGFPLFHHYQHLPHVFVALIHILTFKIFPVIDMMRWATYLLLSLFPLSIYWSLRRFSFDPLTCGMGGLLASLIGSDILDNFGGFGYVNYTFAGWGLYTQLWGMVLLPIALALGYQTIRTGQGYFWATLLLSATLMSHLLYGYMAFLTLGFLTFVPNTQVSLNKSLVIAIWKHWQRLTVLFVLVVSVTLYFIVPFVLDREHFDTTPFFQANLDSFGHQVVLEALVKGNLYDLDRFPSFSILVFAGMATCIFYRHKNRYLIPLVMFLLWLLLFFGRPTWGSAIDLLPFSQNIHMHRFIAGVHLSGILLAATALAIPWRWAVSQGNGRYIVGALALTLLVLSPIYIERRAYLSDNAVVKQANQQDLNAERDDIDNIIKTLKGLPPGRVYAGLMPIDSSPEFGDRWGLRYQIGATPVADILGSAGLDVFGSSVIRYSLASRVIGSFNENSPEQYNLFNIRYVVITEESEVPDFMKPVKQFGRHRIYQVETTGYFDLVGSHLEFTGEQSAHSSAAQAWLGSGLLELKRHPEVSINGSPKHQDRGTRPSTVISGTSMSTESSLSSPIELSSYIAQASAGPSRGSIIFEDMGTNYYSTTVDVERESMLLLKVSYHPNWRATIDESEADPVMLMPGFTGIQLAPGEHKVTMEYRSRDLRKILLGLGLLILLSIGLLEKRSATVSAWIASRVFAGVPRFIKNDK</sequence>
<feature type="transmembrane region" description="Helical" evidence="2">
    <location>
        <begin position="204"/>
        <end position="236"/>
    </location>
</feature>
<name>A0A381ZDB1_9ZZZZ</name>
<feature type="transmembrane region" description="Helical" evidence="2">
    <location>
        <begin position="117"/>
        <end position="134"/>
    </location>
</feature>
<feature type="compositionally biased region" description="Low complexity" evidence="1">
    <location>
        <begin position="627"/>
        <end position="637"/>
    </location>
</feature>
<evidence type="ECO:0008006" key="4">
    <source>
        <dbReference type="Google" id="ProtNLM"/>
    </source>
</evidence>
<proteinExistence type="predicted"/>
<feature type="region of interest" description="Disordered" evidence="1">
    <location>
        <begin position="609"/>
        <end position="637"/>
    </location>
</feature>
<feature type="transmembrane region" description="Helical" evidence="2">
    <location>
        <begin position="315"/>
        <end position="332"/>
    </location>
</feature>
<keyword evidence="2" id="KW-0472">Membrane</keyword>
<evidence type="ECO:0000256" key="2">
    <source>
        <dbReference type="SAM" id="Phobius"/>
    </source>
</evidence>
<feature type="transmembrane region" description="Helical" evidence="2">
    <location>
        <begin position="376"/>
        <end position="395"/>
    </location>
</feature>
<feature type="non-terminal residue" evidence="3">
    <location>
        <position position="776"/>
    </location>
</feature>
<feature type="transmembrane region" description="Helical" evidence="2">
    <location>
        <begin position="92"/>
        <end position="110"/>
    </location>
</feature>
<evidence type="ECO:0000313" key="3">
    <source>
        <dbReference type="EMBL" id="SVA87230.1"/>
    </source>
</evidence>
<accession>A0A381ZDB1</accession>
<reference evidence="3" key="1">
    <citation type="submission" date="2018-05" db="EMBL/GenBank/DDBJ databases">
        <authorList>
            <person name="Lanie J.A."/>
            <person name="Ng W.-L."/>
            <person name="Kazmierczak K.M."/>
            <person name="Andrzejewski T.M."/>
            <person name="Davidsen T.M."/>
            <person name="Wayne K.J."/>
            <person name="Tettelin H."/>
            <person name="Glass J.I."/>
            <person name="Rusch D."/>
            <person name="Podicherti R."/>
            <person name="Tsui H.-C.T."/>
            <person name="Winkler M.E."/>
        </authorList>
    </citation>
    <scope>NUCLEOTIDE SEQUENCE</scope>
</reference>
<keyword evidence="2" id="KW-0812">Transmembrane</keyword>
<organism evidence="3">
    <name type="scientific">marine metagenome</name>
    <dbReference type="NCBI Taxonomy" id="408172"/>
    <lineage>
        <taxon>unclassified sequences</taxon>
        <taxon>metagenomes</taxon>
        <taxon>ecological metagenomes</taxon>
    </lineage>
</organism>
<feature type="transmembrane region" description="Helical" evidence="2">
    <location>
        <begin position="175"/>
        <end position="198"/>
    </location>
</feature>
<feature type="transmembrane region" description="Helical" evidence="2">
    <location>
        <begin position="146"/>
        <end position="168"/>
    </location>
</feature>
<dbReference type="InterPro" id="IPR018580">
    <property type="entry name" value="Uncharacterised_YfhO"/>
</dbReference>
<feature type="transmembrane region" description="Helical" evidence="2">
    <location>
        <begin position="339"/>
        <end position="356"/>
    </location>
</feature>
<feature type="transmembrane region" description="Helical" evidence="2">
    <location>
        <begin position="407"/>
        <end position="424"/>
    </location>
</feature>
<evidence type="ECO:0000256" key="1">
    <source>
        <dbReference type="SAM" id="MobiDB-lite"/>
    </source>
</evidence>
<dbReference type="AlphaFoldDB" id="A0A381ZDB1"/>
<feature type="transmembrane region" description="Helical" evidence="2">
    <location>
        <begin position="257"/>
        <end position="277"/>
    </location>
</feature>
<protein>
    <recommendedName>
        <fullName evidence="4">Membrane protein 6-pyruvoyl-tetrahydropterin synthase-related domain-containing protein</fullName>
    </recommendedName>
</protein>
<dbReference type="Pfam" id="PF09586">
    <property type="entry name" value="YfhO"/>
    <property type="match status" value="1"/>
</dbReference>